<name>A0A0N5B1P0_9BILA</name>
<dbReference type="Proteomes" id="UP000046393">
    <property type="component" value="Unplaced"/>
</dbReference>
<sequence length="142" mass="16417">MRLPMKMVCQISGEDVNKDVSKERVESKYLWIRKKSLIGMKVTLVNLYDHRLKIRTVGFLDSGSDCSYVDEDIARRLKLMLSRPIEEEVKTFGSWNVKKLKFITSTVTVLTKLSPEEIRVIALKDLSDTLPLLEIENEEVEN</sequence>
<keyword evidence="1" id="KW-1185">Reference proteome</keyword>
<proteinExistence type="predicted"/>
<accession>A0A0N5B1P0</accession>
<organism evidence="1 2">
    <name type="scientific">Syphacia muris</name>
    <dbReference type="NCBI Taxonomy" id="451379"/>
    <lineage>
        <taxon>Eukaryota</taxon>
        <taxon>Metazoa</taxon>
        <taxon>Ecdysozoa</taxon>
        <taxon>Nematoda</taxon>
        <taxon>Chromadorea</taxon>
        <taxon>Rhabditida</taxon>
        <taxon>Spirurina</taxon>
        <taxon>Oxyuridomorpha</taxon>
        <taxon>Oxyuroidea</taxon>
        <taxon>Oxyuridae</taxon>
        <taxon>Syphacia</taxon>
    </lineage>
</organism>
<evidence type="ECO:0000313" key="1">
    <source>
        <dbReference type="Proteomes" id="UP000046393"/>
    </source>
</evidence>
<dbReference type="WBParaSite" id="SMUV_0001120901-mRNA-1">
    <property type="protein sequence ID" value="SMUV_0001120901-mRNA-1"/>
    <property type="gene ID" value="SMUV_0001120901"/>
</dbReference>
<dbReference type="AlphaFoldDB" id="A0A0N5B1P0"/>
<protein>
    <submittedName>
        <fullName evidence="2">DUF1758 domain-containing protein</fullName>
    </submittedName>
</protein>
<evidence type="ECO:0000313" key="2">
    <source>
        <dbReference type="WBParaSite" id="SMUV_0001120901-mRNA-1"/>
    </source>
</evidence>
<reference evidence="2" key="1">
    <citation type="submission" date="2017-02" db="UniProtKB">
        <authorList>
            <consortium name="WormBaseParasite"/>
        </authorList>
    </citation>
    <scope>IDENTIFICATION</scope>
</reference>